<feature type="region of interest" description="Disordered" evidence="1">
    <location>
        <begin position="1"/>
        <end position="23"/>
    </location>
</feature>
<dbReference type="EMBL" id="BMGJ01000002">
    <property type="protein sequence ID" value="GGD53030.1"/>
    <property type="molecule type" value="Genomic_DNA"/>
</dbReference>
<keyword evidence="3" id="KW-1185">Reference proteome</keyword>
<evidence type="ECO:0000313" key="2">
    <source>
        <dbReference type="EMBL" id="GGD53030.1"/>
    </source>
</evidence>
<reference evidence="3" key="1">
    <citation type="journal article" date="2019" name="Int. J. Syst. Evol. Microbiol.">
        <title>The Global Catalogue of Microorganisms (GCM) 10K type strain sequencing project: providing services to taxonomists for standard genome sequencing and annotation.</title>
        <authorList>
            <consortium name="The Broad Institute Genomics Platform"/>
            <consortium name="The Broad Institute Genome Sequencing Center for Infectious Disease"/>
            <person name="Wu L."/>
            <person name="Ma J."/>
        </authorList>
    </citation>
    <scope>NUCLEOTIDE SEQUENCE [LARGE SCALE GENOMIC DNA]</scope>
    <source>
        <strain evidence="3">CGMCC 1.12923</strain>
    </source>
</reference>
<proteinExistence type="predicted"/>
<evidence type="ECO:0000313" key="3">
    <source>
        <dbReference type="Proteomes" id="UP000614272"/>
    </source>
</evidence>
<gene>
    <name evidence="2" type="ORF">GCM10011357_06110</name>
</gene>
<organism evidence="2 3">
    <name type="scientific">Lacimicrobium alkaliphilum</name>
    <dbReference type="NCBI Taxonomy" id="1526571"/>
    <lineage>
        <taxon>Bacteria</taxon>
        <taxon>Pseudomonadati</taxon>
        <taxon>Pseudomonadota</taxon>
        <taxon>Gammaproteobacteria</taxon>
        <taxon>Alteromonadales</taxon>
        <taxon>Alteromonadaceae</taxon>
        <taxon>Lacimicrobium</taxon>
    </lineage>
</organism>
<evidence type="ECO:0000256" key="1">
    <source>
        <dbReference type="SAM" id="MobiDB-lite"/>
    </source>
</evidence>
<evidence type="ECO:0008006" key="4">
    <source>
        <dbReference type="Google" id="ProtNLM"/>
    </source>
</evidence>
<protein>
    <recommendedName>
        <fullName evidence="4">Death domain-containing protein</fullName>
    </recommendedName>
</protein>
<accession>A0ABQ1R1I0</accession>
<sequence length="59" mass="6661">MHSDKAKKSGNLHRLFAKSGGKTNEDTARLIKTFAGDDHKRIAKLIQAWLVEDEKDKPN</sequence>
<name>A0ABQ1R1I0_9ALTE</name>
<dbReference type="RefSeq" id="WP_099033188.1">
    <property type="nucleotide sequence ID" value="NZ_BMGJ01000002.1"/>
</dbReference>
<comment type="caution">
    <text evidence="2">The sequence shown here is derived from an EMBL/GenBank/DDBJ whole genome shotgun (WGS) entry which is preliminary data.</text>
</comment>
<dbReference type="Proteomes" id="UP000614272">
    <property type="component" value="Unassembled WGS sequence"/>
</dbReference>